<gene>
    <name evidence="5" type="ORF">STHAL_21885</name>
</gene>
<dbReference type="CDD" id="cd03216">
    <property type="entry name" value="ABC_Carb_Monos_I"/>
    <property type="match status" value="1"/>
</dbReference>
<accession>A0ABS6TV18</accession>
<organism evidence="5 6">
    <name type="scientific">Streptomyces halstedii</name>
    <dbReference type="NCBI Taxonomy" id="1944"/>
    <lineage>
        <taxon>Bacteria</taxon>
        <taxon>Bacillati</taxon>
        <taxon>Actinomycetota</taxon>
        <taxon>Actinomycetes</taxon>
        <taxon>Kitasatosporales</taxon>
        <taxon>Streptomycetaceae</taxon>
        <taxon>Streptomyces</taxon>
    </lineage>
</organism>
<dbReference type="Proteomes" id="UP000735541">
    <property type="component" value="Unassembled WGS sequence"/>
</dbReference>
<feature type="domain" description="ABC transporter" evidence="4">
    <location>
        <begin position="11"/>
        <end position="247"/>
    </location>
</feature>
<evidence type="ECO:0000256" key="3">
    <source>
        <dbReference type="SAM" id="MobiDB-lite"/>
    </source>
</evidence>
<dbReference type="RefSeq" id="WP_228870852.1">
    <property type="nucleotide sequence ID" value="NZ_CP109044.1"/>
</dbReference>
<dbReference type="PROSITE" id="PS00211">
    <property type="entry name" value="ABC_TRANSPORTER_1"/>
    <property type="match status" value="1"/>
</dbReference>
<feature type="compositionally biased region" description="Low complexity" evidence="3">
    <location>
        <begin position="521"/>
        <end position="534"/>
    </location>
</feature>
<dbReference type="EMBL" id="JAHUVW010000001">
    <property type="protein sequence ID" value="MBV7672103.1"/>
    <property type="molecule type" value="Genomic_DNA"/>
</dbReference>
<dbReference type="InterPro" id="IPR003593">
    <property type="entry name" value="AAA+_ATPase"/>
</dbReference>
<dbReference type="CDD" id="cd03215">
    <property type="entry name" value="ABC_Carb_Monos_II"/>
    <property type="match status" value="1"/>
</dbReference>
<proteinExistence type="predicted"/>
<sequence>MDSTTTGAPVLRLRGIRKTFGPKVAIDSMDLEVTAGEVHALCGENGAGKSTLMNILVGIHQPDSGEITVRGRPERIDGPAGASRLGIGMVHQHFTLVPSMTVAENIYLGRQPRRWGLLADRRAMRRAAGELLERYGFPLDPDQRVSELTVGQRQRVEIVKALAFDAEILILDEPTAVLTPAEVDELMDVIAGLRERGRTVLFITHKLREVKAVADRVTVIRHGLSVGTRDTEGLAESEIAGLMVGRSVFMADRRQTTAGAFDGVPALLELDAVSCENAEGRRTLDEVALTIRPGEILGIAGIEGNGQTELAEAVTGLRRITGGRVLLDGRDLTSATPRERREAGTAFIPEDRLDRGLSPEMSVAENLGASNYRRAGLVRRGMVSQSALRAYASGRITEFDIRGAQPDTPVGTLSGGNMQKVVVARELAREPALLVVAQPTRGVDIGASEFVHRQILAAATRGTAVLLISSELSEVLALSDRIGVMLQGRLVEVIDTAEATETRLGLAMSGATGDGTGGSGTDDPGGATAQAGTGTERKAAS</sequence>
<name>A0ABS6TV18_STRHA</name>
<dbReference type="GO" id="GO:0005524">
    <property type="term" value="F:ATP binding"/>
    <property type="evidence" value="ECO:0007669"/>
    <property type="project" value="UniProtKB-KW"/>
</dbReference>
<comment type="caution">
    <text evidence="5">The sequence shown here is derived from an EMBL/GenBank/DDBJ whole genome shotgun (WGS) entry which is preliminary data.</text>
</comment>
<dbReference type="SUPFAM" id="SSF52540">
    <property type="entry name" value="P-loop containing nucleoside triphosphate hydrolases"/>
    <property type="match status" value="2"/>
</dbReference>
<dbReference type="GeneID" id="97293129"/>
<dbReference type="InterPro" id="IPR003439">
    <property type="entry name" value="ABC_transporter-like_ATP-bd"/>
</dbReference>
<evidence type="ECO:0000256" key="2">
    <source>
        <dbReference type="ARBA" id="ARBA00022840"/>
    </source>
</evidence>
<dbReference type="PANTHER" id="PTHR43790">
    <property type="entry name" value="CARBOHYDRATE TRANSPORT ATP-BINDING PROTEIN MG119-RELATED"/>
    <property type="match status" value="1"/>
</dbReference>
<dbReference type="Pfam" id="PF00005">
    <property type="entry name" value="ABC_tran"/>
    <property type="match status" value="2"/>
</dbReference>
<evidence type="ECO:0000313" key="5">
    <source>
        <dbReference type="EMBL" id="MBV7672103.1"/>
    </source>
</evidence>
<keyword evidence="6" id="KW-1185">Reference proteome</keyword>
<dbReference type="PROSITE" id="PS50893">
    <property type="entry name" value="ABC_TRANSPORTER_2"/>
    <property type="match status" value="2"/>
</dbReference>
<reference evidence="5 6" key="1">
    <citation type="submission" date="2021-07" db="EMBL/GenBank/DDBJ databases">
        <title>Sequencing Streptomyces halstedii LGO-A4 genome an citrus endophytic actinomycete.</title>
        <authorList>
            <person name="Samborskyy M."/>
            <person name="Scott N."/>
            <person name="Deglau R."/>
            <person name="Dickens S."/>
            <person name="Oliveira L.G."/>
        </authorList>
    </citation>
    <scope>NUCLEOTIDE SEQUENCE [LARGE SCALE GENOMIC DNA]</scope>
    <source>
        <strain evidence="5 6">LGO-A4</strain>
    </source>
</reference>
<evidence type="ECO:0000259" key="4">
    <source>
        <dbReference type="PROSITE" id="PS50893"/>
    </source>
</evidence>
<evidence type="ECO:0000256" key="1">
    <source>
        <dbReference type="ARBA" id="ARBA00022741"/>
    </source>
</evidence>
<keyword evidence="2 5" id="KW-0067">ATP-binding</keyword>
<dbReference type="InterPro" id="IPR050107">
    <property type="entry name" value="ABC_carbohydrate_import_ATPase"/>
</dbReference>
<protein>
    <submittedName>
        <fullName evidence="5">ABC transporter ATP-binding protein</fullName>
    </submittedName>
</protein>
<dbReference type="SMART" id="SM00382">
    <property type="entry name" value="AAA"/>
    <property type="match status" value="2"/>
</dbReference>
<evidence type="ECO:0000313" key="6">
    <source>
        <dbReference type="Proteomes" id="UP000735541"/>
    </source>
</evidence>
<dbReference type="PANTHER" id="PTHR43790:SF4">
    <property type="entry name" value="GUANOSINE IMPORT ATP-BINDING PROTEIN NUPO"/>
    <property type="match status" value="1"/>
</dbReference>
<feature type="domain" description="ABC transporter" evidence="4">
    <location>
        <begin position="268"/>
        <end position="512"/>
    </location>
</feature>
<dbReference type="InterPro" id="IPR027417">
    <property type="entry name" value="P-loop_NTPase"/>
</dbReference>
<keyword evidence="1" id="KW-0547">Nucleotide-binding</keyword>
<dbReference type="InterPro" id="IPR017871">
    <property type="entry name" value="ABC_transporter-like_CS"/>
</dbReference>
<dbReference type="Gene3D" id="3.40.50.300">
    <property type="entry name" value="P-loop containing nucleotide triphosphate hydrolases"/>
    <property type="match status" value="2"/>
</dbReference>
<feature type="region of interest" description="Disordered" evidence="3">
    <location>
        <begin position="507"/>
        <end position="541"/>
    </location>
</feature>